<dbReference type="InterPro" id="IPR046036">
    <property type="entry name" value="DUF5994"/>
</dbReference>
<sequence length="186" mass="20536">MTTTDTTPTDRRVPSSPARLTLTAIRVLPGRPGVDGVWWPRSRDLSRELPALTDVLDDGWGRVTRVTVDPTSWPVVPRAVRVTGRTVRVGWFLDEHHPYELILLSHDAGRCELLVVPPETTGATTAWPMHVATVVGSLLTADGLMTREEGTRTVAEPRDRERGAAGGAFVSPRPRPTEVEHRTQRL</sequence>
<protein>
    <submittedName>
        <fullName evidence="2">DUF5994 family protein</fullName>
    </submittedName>
</protein>
<dbReference type="Pfam" id="PF19457">
    <property type="entry name" value="DUF5994"/>
    <property type="match status" value="1"/>
</dbReference>
<dbReference type="EMBL" id="BAAASZ010000035">
    <property type="protein sequence ID" value="GAA2460720.1"/>
    <property type="molecule type" value="Genomic_DNA"/>
</dbReference>
<comment type="caution">
    <text evidence="2">The sequence shown here is derived from an EMBL/GenBank/DDBJ whole genome shotgun (WGS) entry which is preliminary data.</text>
</comment>
<proteinExistence type="predicted"/>
<evidence type="ECO:0000313" key="3">
    <source>
        <dbReference type="Proteomes" id="UP001501638"/>
    </source>
</evidence>
<feature type="compositionally biased region" description="Basic and acidic residues" evidence="1">
    <location>
        <begin position="175"/>
        <end position="186"/>
    </location>
</feature>
<accession>A0ABN3KL75</accession>
<feature type="region of interest" description="Disordered" evidence="1">
    <location>
        <begin position="148"/>
        <end position="186"/>
    </location>
</feature>
<dbReference type="RefSeq" id="WP_344327721.1">
    <property type="nucleotide sequence ID" value="NZ_BAAASZ010000035.1"/>
</dbReference>
<organism evidence="2 3">
    <name type="scientific">Streptomyces macrosporus</name>
    <dbReference type="NCBI Taxonomy" id="44032"/>
    <lineage>
        <taxon>Bacteria</taxon>
        <taxon>Bacillati</taxon>
        <taxon>Actinomycetota</taxon>
        <taxon>Actinomycetes</taxon>
        <taxon>Kitasatosporales</taxon>
        <taxon>Streptomycetaceae</taxon>
        <taxon>Streptomyces</taxon>
    </lineage>
</organism>
<evidence type="ECO:0000313" key="2">
    <source>
        <dbReference type="EMBL" id="GAA2460720.1"/>
    </source>
</evidence>
<feature type="compositionally biased region" description="Basic and acidic residues" evidence="1">
    <location>
        <begin position="148"/>
        <end position="163"/>
    </location>
</feature>
<keyword evidence="3" id="KW-1185">Reference proteome</keyword>
<name>A0ABN3KL75_9ACTN</name>
<dbReference type="Proteomes" id="UP001501638">
    <property type="component" value="Unassembled WGS sequence"/>
</dbReference>
<reference evidence="2 3" key="1">
    <citation type="journal article" date="2019" name="Int. J. Syst. Evol. Microbiol.">
        <title>The Global Catalogue of Microorganisms (GCM) 10K type strain sequencing project: providing services to taxonomists for standard genome sequencing and annotation.</title>
        <authorList>
            <consortium name="The Broad Institute Genomics Platform"/>
            <consortium name="The Broad Institute Genome Sequencing Center for Infectious Disease"/>
            <person name="Wu L."/>
            <person name="Ma J."/>
        </authorList>
    </citation>
    <scope>NUCLEOTIDE SEQUENCE [LARGE SCALE GENOMIC DNA]</scope>
    <source>
        <strain evidence="2 3">JCM 6305</strain>
    </source>
</reference>
<evidence type="ECO:0000256" key="1">
    <source>
        <dbReference type="SAM" id="MobiDB-lite"/>
    </source>
</evidence>
<gene>
    <name evidence="2" type="ORF">GCM10010405_51360</name>
</gene>